<dbReference type="EMBL" id="CP019437">
    <property type="protein sequence ID" value="AQS46859.1"/>
    <property type="molecule type" value="Genomic_DNA"/>
</dbReference>
<keyword evidence="1" id="KW-0472">Membrane</keyword>
<sequence length="115" mass="12633">MRDPQIESFEKRLHRIDQIHQAGGAFEASGALGRSYFDSMRPKVRRHFPLRGVALIFAGILLVKGAMLAQVGQASYEARVASLAGGSQFERVGAWIMHADPITRKIAGWLAPFIG</sequence>
<evidence type="ECO:0000256" key="1">
    <source>
        <dbReference type="SAM" id="Phobius"/>
    </source>
</evidence>
<proteinExistence type="predicted"/>
<dbReference type="Proteomes" id="UP000185622">
    <property type="component" value="Chromosome"/>
</dbReference>
<organism evidence="2 3">
    <name type="scientific">Thioclava nitratireducens</name>
    <dbReference type="NCBI Taxonomy" id="1915078"/>
    <lineage>
        <taxon>Bacteria</taxon>
        <taxon>Pseudomonadati</taxon>
        <taxon>Pseudomonadota</taxon>
        <taxon>Alphaproteobacteria</taxon>
        <taxon>Rhodobacterales</taxon>
        <taxon>Paracoccaceae</taxon>
        <taxon>Thioclava</taxon>
    </lineage>
</organism>
<keyword evidence="1" id="KW-1133">Transmembrane helix</keyword>
<name>A0ABM6IDU7_9RHOB</name>
<protein>
    <submittedName>
        <fullName evidence="2">Uncharacterized protein</fullName>
    </submittedName>
</protein>
<keyword evidence="1" id="KW-0812">Transmembrane</keyword>
<gene>
    <name evidence="2" type="ORF">BMG03_02890</name>
</gene>
<evidence type="ECO:0000313" key="2">
    <source>
        <dbReference type="EMBL" id="AQS46859.1"/>
    </source>
</evidence>
<dbReference type="RefSeq" id="WP_075775775.1">
    <property type="nucleotide sequence ID" value="NZ_CP019437.1"/>
</dbReference>
<accession>A0ABM6IDU7</accession>
<keyword evidence="3" id="KW-1185">Reference proteome</keyword>
<reference evidence="2 3" key="1">
    <citation type="submission" date="2017-01" db="EMBL/GenBank/DDBJ databases">
        <title>The complete genome sequence of a sulfur-oxidizing marine bacterium Thioclava sp. 25B10_4T.</title>
        <authorList>
            <person name="Liu Y."/>
            <person name="Lai Q."/>
            <person name="Shao Z."/>
        </authorList>
    </citation>
    <scope>NUCLEOTIDE SEQUENCE [LARGE SCALE GENOMIC DNA]</scope>
    <source>
        <strain evidence="2 3">25B10_4</strain>
    </source>
</reference>
<feature type="transmembrane region" description="Helical" evidence="1">
    <location>
        <begin position="48"/>
        <end position="69"/>
    </location>
</feature>
<evidence type="ECO:0000313" key="3">
    <source>
        <dbReference type="Proteomes" id="UP000185622"/>
    </source>
</evidence>